<accession>A0A0X3PKR2</accession>
<dbReference type="AlphaFoldDB" id="A0A0X3PKR2"/>
<protein>
    <submittedName>
        <fullName evidence="1">Uncharacterized protein</fullName>
    </submittedName>
</protein>
<name>A0A0X3PKR2_SCHSO</name>
<reference evidence="1" key="1">
    <citation type="submission" date="2016-01" db="EMBL/GenBank/DDBJ databases">
        <title>Reference transcriptome for the parasite Schistocephalus solidus: insights into the molecular evolution of parasitism.</title>
        <authorList>
            <person name="Hebert F.O."/>
            <person name="Grambauer S."/>
            <person name="Barber I."/>
            <person name="Landry C.R."/>
            <person name="Aubin-Horth N."/>
        </authorList>
    </citation>
    <scope>NUCLEOTIDE SEQUENCE</scope>
</reference>
<gene>
    <name evidence="1" type="ORF">TR143626</name>
</gene>
<evidence type="ECO:0000313" key="1">
    <source>
        <dbReference type="EMBL" id="JAP52521.1"/>
    </source>
</evidence>
<sequence>MRFERVLFEAYQLRCPHMRGIWVLVDKFTPTDESRIVDLSWELEDDLKGYVKKIKTLTGFSGRHFLRISELNVGTVKYCMYREDAEYLNYTFLLVCDLTFRSIQLDIFSNVDFVDAYTIPTKSIYARHYKADVIVSVYHPTFKIKKITFPYSFKGSFPRLVENVKQRERPSEIKRLFEYMFNDNETFFRESHIIFN</sequence>
<proteinExistence type="predicted"/>
<organism evidence="1">
    <name type="scientific">Schistocephalus solidus</name>
    <name type="common">Tapeworm</name>
    <dbReference type="NCBI Taxonomy" id="70667"/>
    <lineage>
        <taxon>Eukaryota</taxon>
        <taxon>Metazoa</taxon>
        <taxon>Spiralia</taxon>
        <taxon>Lophotrochozoa</taxon>
        <taxon>Platyhelminthes</taxon>
        <taxon>Cestoda</taxon>
        <taxon>Eucestoda</taxon>
        <taxon>Diphyllobothriidea</taxon>
        <taxon>Diphyllobothriidae</taxon>
        <taxon>Schistocephalus</taxon>
    </lineage>
</organism>
<dbReference type="EMBL" id="GEEE01010704">
    <property type="protein sequence ID" value="JAP52521.1"/>
    <property type="molecule type" value="Transcribed_RNA"/>
</dbReference>